<sequence length="476" mass="54196">MKYLASDDEEPTERLEDILRIRADDLPQSPYPDLDLLYRQILGTCSRWNTTRQVLRLIITMPTINISVLKSGHLPRSPECIAAILGYKPGKVQNLLFKLHAVLEVPEDNSMTIRIPHASFTEFLLDRTRSKDFHVRLLTESDYHDLLARALLRVISEFSLQYGIHVSRSTLIDRKAWVFVYPNFSLFSVFRLILSVKEYPSAELLAALDKFDPYPYVTRLLNWKTVQWPDIRDFDSWRDTIQWAKALGSRAPRVFLSQMETFLRGFYIGSLQATSLQLCSVMAFLEAALYIPRNTMSLSLVYSWPQIFYNKGPGDVYILPIEQDPPPSWNTVIVTRERGNKMARLLVSLAMCDANDFINDIYKGTYTSVARSPKTRELHALKKLVVQRQQEFGIEPFSCAPPLSAAEAILYGVVKSFQRCFQAHGPQDSTAKLGDQEANSTGVPRLLYSLPQLTSANEATSGRTNGVLIKEGHPRQ</sequence>
<reference evidence="1 2" key="1">
    <citation type="submission" date="2024-01" db="EMBL/GenBank/DDBJ databases">
        <title>A draft genome for a cacao thread blight-causing isolate of Paramarasmius palmivorus.</title>
        <authorList>
            <person name="Baruah I.K."/>
            <person name="Bukari Y."/>
            <person name="Amoako-Attah I."/>
            <person name="Meinhardt L.W."/>
            <person name="Bailey B.A."/>
            <person name="Cohen S.P."/>
        </authorList>
    </citation>
    <scope>NUCLEOTIDE SEQUENCE [LARGE SCALE GENOMIC DNA]</scope>
    <source>
        <strain evidence="1 2">GH-12</strain>
    </source>
</reference>
<proteinExistence type="predicted"/>
<evidence type="ECO:0000313" key="2">
    <source>
        <dbReference type="Proteomes" id="UP001383192"/>
    </source>
</evidence>
<dbReference type="AlphaFoldDB" id="A0AAW0BJC3"/>
<dbReference type="Proteomes" id="UP001383192">
    <property type="component" value="Unassembled WGS sequence"/>
</dbReference>
<name>A0AAW0BJC3_9AGAR</name>
<accession>A0AAW0BJC3</accession>
<evidence type="ECO:0000313" key="1">
    <source>
        <dbReference type="EMBL" id="KAK7025946.1"/>
    </source>
</evidence>
<organism evidence="1 2">
    <name type="scientific">Paramarasmius palmivorus</name>
    <dbReference type="NCBI Taxonomy" id="297713"/>
    <lineage>
        <taxon>Eukaryota</taxon>
        <taxon>Fungi</taxon>
        <taxon>Dikarya</taxon>
        <taxon>Basidiomycota</taxon>
        <taxon>Agaricomycotina</taxon>
        <taxon>Agaricomycetes</taxon>
        <taxon>Agaricomycetidae</taxon>
        <taxon>Agaricales</taxon>
        <taxon>Marasmiineae</taxon>
        <taxon>Marasmiaceae</taxon>
        <taxon>Paramarasmius</taxon>
    </lineage>
</organism>
<comment type="caution">
    <text evidence="1">The sequence shown here is derived from an EMBL/GenBank/DDBJ whole genome shotgun (WGS) entry which is preliminary data.</text>
</comment>
<gene>
    <name evidence="1" type="ORF">VNI00_015861</name>
</gene>
<protein>
    <submittedName>
        <fullName evidence="1">Uncharacterized protein</fullName>
    </submittedName>
</protein>
<dbReference type="EMBL" id="JAYKXP010000110">
    <property type="protein sequence ID" value="KAK7025946.1"/>
    <property type="molecule type" value="Genomic_DNA"/>
</dbReference>
<keyword evidence="2" id="KW-1185">Reference proteome</keyword>